<evidence type="ECO:0000313" key="2">
    <source>
        <dbReference type="EMBL" id="TJZ62296.1"/>
    </source>
</evidence>
<protein>
    <submittedName>
        <fullName evidence="2">Uncharacterized protein</fullName>
    </submittedName>
</protein>
<dbReference type="AlphaFoldDB" id="A0A4U0P4I0"/>
<proteinExistence type="predicted"/>
<dbReference type="OrthoDB" id="704554at2"/>
<comment type="caution">
    <text evidence="2">The sequence shown here is derived from an EMBL/GenBank/DDBJ whole genome shotgun (WGS) entry which is preliminary data.</text>
</comment>
<feature type="signal peptide" evidence="1">
    <location>
        <begin position="1"/>
        <end position="24"/>
    </location>
</feature>
<dbReference type="PROSITE" id="PS51257">
    <property type="entry name" value="PROKAR_LIPOPROTEIN"/>
    <property type="match status" value="1"/>
</dbReference>
<feature type="chain" id="PRO_5020738384" evidence="1">
    <location>
        <begin position="25"/>
        <end position="225"/>
    </location>
</feature>
<reference evidence="2 3" key="1">
    <citation type="submission" date="2019-04" db="EMBL/GenBank/DDBJ databases">
        <title>Sphingobacterium olei sp. nov., isolated from oil-contaminated soil.</title>
        <authorList>
            <person name="Liu B."/>
        </authorList>
    </citation>
    <scope>NUCLEOTIDE SEQUENCE [LARGE SCALE GENOMIC DNA]</scope>
    <source>
        <strain evidence="2 3">HAL-9</strain>
    </source>
</reference>
<keyword evidence="3" id="KW-1185">Reference proteome</keyword>
<organism evidence="2 3">
    <name type="scientific">Sphingobacterium olei</name>
    <dbReference type="NCBI Taxonomy" id="2571155"/>
    <lineage>
        <taxon>Bacteria</taxon>
        <taxon>Pseudomonadati</taxon>
        <taxon>Bacteroidota</taxon>
        <taxon>Sphingobacteriia</taxon>
        <taxon>Sphingobacteriales</taxon>
        <taxon>Sphingobacteriaceae</taxon>
        <taxon>Sphingobacterium</taxon>
    </lineage>
</organism>
<name>A0A4U0P4I0_9SPHI</name>
<keyword evidence="1" id="KW-0732">Signal</keyword>
<sequence>MTKKLSFLSLVLGSLFMACSPSHVEPEVTIDPVEDIASISVINVSKQASLPNQLNIDGLFGASKGITISGSTGQPAAYEDIQAGLRKFSIGDHEDTVRIKKHHYYTLMVFDRDSVQLTVDAPYDSDNNFDILQLIRWNLIGADPSEYKVDMKGDSVIRNINLNAFTYVPSESKKVEVQLYRKSNLNTTVDTHEIEIDMNKKFTVNISYDPLKGEYEFNTIVQASK</sequence>
<dbReference type="EMBL" id="SUME01000002">
    <property type="protein sequence ID" value="TJZ62296.1"/>
    <property type="molecule type" value="Genomic_DNA"/>
</dbReference>
<dbReference type="RefSeq" id="WP_136900631.1">
    <property type="nucleotide sequence ID" value="NZ_SUME01000002.1"/>
</dbReference>
<gene>
    <name evidence="2" type="ORF">FAZ15_07260</name>
</gene>
<evidence type="ECO:0000256" key="1">
    <source>
        <dbReference type="SAM" id="SignalP"/>
    </source>
</evidence>
<dbReference type="Proteomes" id="UP000306808">
    <property type="component" value="Unassembled WGS sequence"/>
</dbReference>
<accession>A0A4U0P4I0</accession>
<evidence type="ECO:0000313" key="3">
    <source>
        <dbReference type="Proteomes" id="UP000306808"/>
    </source>
</evidence>